<evidence type="ECO:0000313" key="3">
    <source>
        <dbReference type="Proteomes" id="UP000509535"/>
    </source>
</evidence>
<dbReference type="RefSeq" id="WP_176798274.1">
    <property type="nucleotide sequence ID" value="NZ_CP040798.1"/>
</dbReference>
<gene>
    <name evidence="2" type="ORF">FDP16_01210</name>
</gene>
<name>A0A7H8V103_STRSA</name>
<evidence type="ECO:0000256" key="1">
    <source>
        <dbReference type="SAM" id="Phobius"/>
    </source>
</evidence>
<dbReference type="EMBL" id="CP040798">
    <property type="protein sequence ID" value="QLB49291.1"/>
    <property type="molecule type" value="Genomic_DNA"/>
</dbReference>
<feature type="transmembrane region" description="Helical" evidence="1">
    <location>
        <begin position="7"/>
        <end position="27"/>
    </location>
</feature>
<keyword evidence="1" id="KW-1133">Transmembrane helix</keyword>
<dbReference type="Pfam" id="PF10031">
    <property type="entry name" value="DUF2273"/>
    <property type="match status" value="1"/>
</dbReference>
<accession>A0A7H8V103</accession>
<reference evidence="2 3" key="1">
    <citation type="submission" date="2019-06" db="EMBL/GenBank/DDBJ databases">
        <title>The organization of the Streptococcus sanguinis genomes.</title>
        <authorList>
            <person name="Wang H.Y."/>
            <person name="Chen Y.Y.M."/>
            <person name="Wu C.H."/>
        </authorList>
    </citation>
    <scope>NUCLEOTIDE SEQUENCE [LARGE SCALE GENOMIC DNA]</scope>
    <source>
        <strain evidence="2 3">CGMH058</strain>
    </source>
</reference>
<evidence type="ECO:0000313" key="2">
    <source>
        <dbReference type="EMBL" id="QLB49291.1"/>
    </source>
</evidence>
<proteinExistence type="predicted"/>
<feature type="transmembrane region" description="Helical" evidence="1">
    <location>
        <begin position="33"/>
        <end position="49"/>
    </location>
</feature>
<protein>
    <submittedName>
        <fullName evidence="2">DUF2273 domain-containing protein</fullName>
    </submittedName>
</protein>
<keyword evidence="1" id="KW-0812">Transmembrane</keyword>
<organism evidence="2 3">
    <name type="scientific">Streptococcus sanguinis</name>
    <dbReference type="NCBI Taxonomy" id="1305"/>
    <lineage>
        <taxon>Bacteria</taxon>
        <taxon>Bacillati</taxon>
        <taxon>Bacillota</taxon>
        <taxon>Bacilli</taxon>
        <taxon>Lactobacillales</taxon>
        <taxon>Streptococcaceae</taxon>
        <taxon>Streptococcus</taxon>
    </lineage>
</organism>
<dbReference type="PROSITE" id="PS51257">
    <property type="entry name" value="PROKAR_LIPOPROTEIN"/>
    <property type="match status" value="1"/>
</dbReference>
<sequence length="61" mass="6919">MEWFKKYQYLILSGLAGIILACFILSFGFFKTLFVLICATLGAGIGYYIQNKIYLNKNKGV</sequence>
<keyword evidence="1" id="KW-0472">Membrane</keyword>
<dbReference type="AlphaFoldDB" id="A0A7H8V103"/>
<dbReference type="Proteomes" id="UP000509535">
    <property type="component" value="Chromosome"/>
</dbReference>
<dbReference type="InterPro" id="IPR018730">
    <property type="entry name" value="DUF2273"/>
</dbReference>